<dbReference type="AlphaFoldDB" id="A0A8K0IY63"/>
<dbReference type="EMBL" id="CM017886">
    <property type="protein sequence ID" value="KAG1370231.1"/>
    <property type="molecule type" value="Genomic_DNA"/>
</dbReference>
<sequence>MMIPRFDPNDGEGSTRLIEDLTTNTSQVQRQVLKEILTRNADTEYLHGFLEGHTDLDLFKKKVPVIDYEQVKPYIERIADGEPSHIISSQPITELLTSSGTSGGQPKLMPSTAEDLDRKTFLYNLLIPVMNRYVDGLDRGKGMYLLFVKPEISTPSGLTARPVLTSYYKSSNFRNRPFTKFNVYTSPDETILCSDSKQSMYCQLLCGLIQRDEVLRVGAVFASAFLRAIKFLEDYWEELCSNIRTGHVSDWIADASCRNAASKILDKPNSELAELIEAECRKEPWEAIIRRLWPKTKYVDVIVTGSMAQYIPLLEFYSGGLPLVSTMYASSECYFGINLRPLDLPSDVSYVLLPNMAYFEFIKVQRTDEDEAGGIECNGNGESKVVDLANVEVGCYYELVVTTFTGLYRYRVGDILMVTGFHNTAPQFRFVHRRNVVLSIDTDKTNEEDLLKAITRAKLLLEPLGYLLTEYTSYADTSSIPGHYVLFWEFKTKGSSDLSKLDQTVMEECCSTVEACLDSVYRRCRRFISEPVQDTKVHQVLGRNWNLRREGVALALAPAAAFLLDLGGAPVLSVLAAGLLLAYLLDSLRLKSAAFFAVWFSLVAAQLAFFFSASLHSAISSLPLTALALFLCAETTFLIGVWASLQFRWIQIENPSIVVALERLLFACIPVAVPALFTWAVVSALGMADAAYYFMAFSCVFYWLFSLPRPSSFRSGKQDTAAAGDSQVLGPLESCLHTLYLLFVPLLFRIGSHHSTIFSSFSSVCDLLLLFFIPFLFQLYASTRGALWWVTRDAHQMHRIRIVNGAVAIVVVVICLEVRVVFNSFGRYLHAPPPLNYLLVTVVMLGGASAVGAYAVGMVGDASSSAAFTAVSILVSGAGATVIGFPILVCSGFA</sequence>
<dbReference type="Proteomes" id="UP000797356">
    <property type="component" value="Chromosome 15"/>
</dbReference>
<dbReference type="InterPro" id="IPR004993">
    <property type="entry name" value="GH3"/>
</dbReference>
<evidence type="ECO:0000313" key="6">
    <source>
        <dbReference type="EMBL" id="KAG1370231.1"/>
    </source>
</evidence>
<organism evidence="6 7">
    <name type="scientific">Cocos nucifera</name>
    <name type="common">Coconut palm</name>
    <dbReference type="NCBI Taxonomy" id="13894"/>
    <lineage>
        <taxon>Eukaryota</taxon>
        <taxon>Viridiplantae</taxon>
        <taxon>Streptophyta</taxon>
        <taxon>Embryophyta</taxon>
        <taxon>Tracheophyta</taxon>
        <taxon>Spermatophyta</taxon>
        <taxon>Magnoliopsida</taxon>
        <taxon>Liliopsida</taxon>
        <taxon>Arecaceae</taxon>
        <taxon>Arecoideae</taxon>
        <taxon>Cocoseae</taxon>
        <taxon>Attaleinae</taxon>
        <taxon>Cocos</taxon>
    </lineage>
</organism>
<accession>A0A8K0IY63</accession>
<dbReference type="OrthoDB" id="10004661at2759"/>
<feature type="transmembrane region" description="Helical" evidence="3">
    <location>
        <begin position="728"/>
        <end position="748"/>
    </location>
</feature>
<dbReference type="Pfam" id="PF23572">
    <property type="entry name" value="GH3_C"/>
    <property type="match status" value="1"/>
</dbReference>
<dbReference type="InterPro" id="IPR055377">
    <property type="entry name" value="GH3_M"/>
</dbReference>
<reference evidence="6" key="1">
    <citation type="journal article" date="2017" name="Gigascience">
        <title>The genome draft of coconut (Cocos nucifera).</title>
        <authorList>
            <person name="Xiao Y."/>
            <person name="Xu P."/>
            <person name="Fan H."/>
            <person name="Baudouin L."/>
            <person name="Xia W."/>
            <person name="Bocs S."/>
            <person name="Xu J."/>
            <person name="Li Q."/>
            <person name="Guo A."/>
            <person name="Zhou L."/>
            <person name="Li J."/>
            <person name="Wu Y."/>
            <person name="Ma Z."/>
            <person name="Armero A."/>
            <person name="Issali A.E."/>
            <person name="Liu N."/>
            <person name="Peng M."/>
            <person name="Yang Y."/>
        </authorList>
    </citation>
    <scope>NUCLEOTIDE SEQUENCE</scope>
    <source>
        <tissue evidence="6">Spear leaf of Hainan Tall coconut</tissue>
    </source>
</reference>
<keyword evidence="2" id="KW-0436">Ligase</keyword>
<dbReference type="Pfam" id="PF03321">
    <property type="entry name" value="GH3"/>
    <property type="match status" value="1"/>
</dbReference>
<feature type="transmembrane region" description="Helical" evidence="3">
    <location>
        <begin position="802"/>
        <end position="822"/>
    </location>
</feature>
<comment type="caution">
    <text evidence="6">The sequence shown here is derived from an EMBL/GenBank/DDBJ whole genome shotgun (WGS) entry which is preliminary data.</text>
</comment>
<dbReference type="InterPro" id="IPR055378">
    <property type="entry name" value="GH3_C"/>
</dbReference>
<dbReference type="Pfam" id="PF23571">
    <property type="entry name" value="GH3_M"/>
    <property type="match status" value="1"/>
</dbReference>
<feature type="transmembrane region" description="Helical" evidence="3">
    <location>
        <begin position="552"/>
        <end position="585"/>
    </location>
</feature>
<feature type="transmembrane region" description="Helical" evidence="3">
    <location>
        <begin position="834"/>
        <end position="856"/>
    </location>
</feature>
<dbReference type="PANTHER" id="PTHR31901">
    <property type="entry name" value="GH3 DOMAIN-CONTAINING PROTEIN"/>
    <property type="match status" value="1"/>
</dbReference>
<evidence type="ECO:0000259" key="4">
    <source>
        <dbReference type="Pfam" id="PF23571"/>
    </source>
</evidence>
<dbReference type="PANTHER" id="PTHR31901:SF33">
    <property type="entry name" value="INDOLE-3-ACETIC ACID-AMIDO SYNTHETASE GH3.17"/>
    <property type="match status" value="1"/>
</dbReference>
<gene>
    <name evidence="6" type="ORF">COCNU_15G005970</name>
</gene>
<feature type="transmembrane region" description="Helical" evidence="3">
    <location>
        <begin position="868"/>
        <end position="889"/>
    </location>
</feature>
<feature type="transmembrane region" description="Helical" evidence="3">
    <location>
        <begin position="664"/>
        <end position="684"/>
    </location>
</feature>
<keyword evidence="3" id="KW-1133">Transmembrane helix</keyword>
<feature type="transmembrane region" description="Helical" evidence="3">
    <location>
        <begin position="624"/>
        <end position="643"/>
    </location>
</feature>
<name>A0A8K0IY63_COCNU</name>
<reference evidence="6" key="2">
    <citation type="submission" date="2019-07" db="EMBL/GenBank/DDBJ databases">
        <authorList>
            <person name="Yang Y."/>
            <person name="Bocs S."/>
            <person name="Baudouin L."/>
        </authorList>
    </citation>
    <scope>NUCLEOTIDE SEQUENCE</scope>
    <source>
        <tissue evidence="6">Spear leaf of Hainan Tall coconut</tissue>
    </source>
</reference>
<proteinExistence type="inferred from homology"/>
<feature type="domain" description="GH3 C-terminal" evidence="5">
    <location>
        <begin position="448"/>
        <end position="539"/>
    </location>
</feature>
<feature type="domain" description="GH3 middle" evidence="4">
    <location>
        <begin position="350"/>
        <end position="433"/>
    </location>
</feature>
<protein>
    <submittedName>
        <fullName evidence="6">Putative Indole-3-acetic acid-amido synthetase GH3.17</fullName>
    </submittedName>
</protein>
<feature type="transmembrane region" description="Helical" evidence="3">
    <location>
        <begin position="690"/>
        <end position="707"/>
    </location>
</feature>
<dbReference type="GO" id="GO:0005737">
    <property type="term" value="C:cytoplasm"/>
    <property type="evidence" value="ECO:0007669"/>
    <property type="project" value="TreeGrafter"/>
</dbReference>
<dbReference type="GO" id="GO:0016881">
    <property type="term" value="F:acid-amino acid ligase activity"/>
    <property type="evidence" value="ECO:0007669"/>
    <property type="project" value="TreeGrafter"/>
</dbReference>
<feature type="transmembrane region" description="Helical" evidence="3">
    <location>
        <begin position="592"/>
        <end position="612"/>
    </location>
</feature>
<feature type="transmembrane region" description="Helical" evidence="3">
    <location>
        <begin position="760"/>
        <end position="781"/>
    </location>
</feature>
<keyword evidence="3" id="KW-0812">Transmembrane</keyword>
<evidence type="ECO:0000259" key="5">
    <source>
        <dbReference type="Pfam" id="PF23572"/>
    </source>
</evidence>
<comment type="similarity">
    <text evidence="1">Belongs to the IAA-amido conjugating enzyme family.</text>
</comment>
<evidence type="ECO:0000256" key="1">
    <source>
        <dbReference type="ARBA" id="ARBA00008068"/>
    </source>
</evidence>
<evidence type="ECO:0000256" key="3">
    <source>
        <dbReference type="SAM" id="Phobius"/>
    </source>
</evidence>
<keyword evidence="7" id="KW-1185">Reference proteome</keyword>
<evidence type="ECO:0000256" key="2">
    <source>
        <dbReference type="ARBA" id="ARBA00022598"/>
    </source>
</evidence>
<evidence type="ECO:0000313" key="7">
    <source>
        <dbReference type="Proteomes" id="UP000797356"/>
    </source>
</evidence>
<keyword evidence="3" id="KW-0472">Membrane</keyword>